<dbReference type="GO" id="GO:0016780">
    <property type="term" value="F:phosphotransferase activity, for other substituted phosphate groups"/>
    <property type="evidence" value="ECO:0007669"/>
    <property type="project" value="InterPro"/>
</dbReference>
<protein>
    <submittedName>
        <fullName evidence="4">Phosphatidylglycerophosphate synthase</fullName>
    </submittedName>
</protein>
<dbReference type="EMBL" id="JACIDV010000023">
    <property type="protein sequence ID" value="MBB3948632.1"/>
    <property type="molecule type" value="Genomic_DNA"/>
</dbReference>
<feature type="transmembrane region" description="Helical" evidence="3">
    <location>
        <begin position="21"/>
        <end position="40"/>
    </location>
</feature>
<dbReference type="InterPro" id="IPR000462">
    <property type="entry name" value="CDP-OH_P_trans"/>
</dbReference>
<feature type="transmembrane region" description="Helical" evidence="3">
    <location>
        <begin position="179"/>
        <end position="196"/>
    </location>
</feature>
<gene>
    <name evidence="4" type="ORF">GGQ73_004622</name>
</gene>
<dbReference type="GO" id="GO:0008654">
    <property type="term" value="P:phospholipid biosynthetic process"/>
    <property type="evidence" value="ECO:0007669"/>
    <property type="project" value="InterPro"/>
</dbReference>
<dbReference type="Pfam" id="PF01066">
    <property type="entry name" value="CDP-OH_P_transf"/>
    <property type="match status" value="1"/>
</dbReference>
<keyword evidence="1 2" id="KW-0808">Transferase</keyword>
<feature type="transmembrane region" description="Helical" evidence="3">
    <location>
        <begin position="81"/>
        <end position="104"/>
    </location>
</feature>
<dbReference type="GO" id="GO:0016020">
    <property type="term" value="C:membrane"/>
    <property type="evidence" value="ECO:0007669"/>
    <property type="project" value="InterPro"/>
</dbReference>
<dbReference type="InterPro" id="IPR043130">
    <property type="entry name" value="CDP-OH_PTrfase_TM_dom"/>
</dbReference>
<dbReference type="RefSeq" id="WP_202049546.1">
    <property type="nucleotide sequence ID" value="NZ_JAAMCM010000027.1"/>
</dbReference>
<evidence type="ECO:0000313" key="4">
    <source>
        <dbReference type="EMBL" id="MBB3948632.1"/>
    </source>
</evidence>
<feature type="transmembrane region" description="Helical" evidence="3">
    <location>
        <begin position="110"/>
        <end position="131"/>
    </location>
</feature>
<accession>A0A7W6CEU5</accession>
<dbReference type="Proteomes" id="UP000565286">
    <property type="component" value="Unassembled WGS sequence"/>
</dbReference>
<proteinExistence type="inferred from homology"/>
<feature type="transmembrane region" description="Helical" evidence="3">
    <location>
        <begin position="203"/>
        <end position="221"/>
    </location>
</feature>
<organism evidence="4 5">
    <name type="scientific">Rhizobium skierniewicense</name>
    <dbReference type="NCBI Taxonomy" id="984260"/>
    <lineage>
        <taxon>Bacteria</taxon>
        <taxon>Pseudomonadati</taxon>
        <taxon>Pseudomonadota</taxon>
        <taxon>Alphaproteobacteria</taxon>
        <taxon>Hyphomicrobiales</taxon>
        <taxon>Rhizobiaceae</taxon>
        <taxon>Rhizobium/Agrobacterium group</taxon>
        <taxon>Rhizobium</taxon>
    </lineage>
</organism>
<evidence type="ECO:0000256" key="3">
    <source>
        <dbReference type="SAM" id="Phobius"/>
    </source>
</evidence>
<dbReference type="InterPro" id="IPR048254">
    <property type="entry name" value="CDP_ALCOHOL_P_TRANSF_CS"/>
</dbReference>
<evidence type="ECO:0000256" key="2">
    <source>
        <dbReference type="RuleBase" id="RU003750"/>
    </source>
</evidence>
<keyword evidence="3" id="KW-0472">Membrane</keyword>
<comment type="similarity">
    <text evidence="2">Belongs to the CDP-alcohol phosphatidyltransferase class-I family.</text>
</comment>
<evidence type="ECO:0000313" key="5">
    <source>
        <dbReference type="Proteomes" id="UP000565286"/>
    </source>
</evidence>
<keyword evidence="3" id="KW-0812">Transmembrane</keyword>
<dbReference type="AlphaFoldDB" id="A0A7W6CEU5"/>
<dbReference type="Gene3D" id="1.20.120.1760">
    <property type="match status" value="1"/>
</dbReference>
<comment type="caution">
    <text evidence="4">The sequence shown here is derived from an EMBL/GenBank/DDBJ whole genome shotgun (WGS) entry which is preliminary data.</text>
</comment>
<evidence type="ECO:0000256" key="1">
    <source>
        <dbReference type="ARBA" id="ARBA00022679"/>
    </source>
</evidence>
<feature type="transmembrane region" description="Helical" evidence="3">
    <location>
        <begin position="227"/>
        <end position="248"/>
    </location>
</feature>
<feature type="transmembrane region" description="Helical" evidence="3">
    <location>
        <begin position="46"/>
        <end position="69"/>
    </location>
</feature>
<sequence>MSLTPSYFPEKMRDRRPLVHNTLANLACLMLGTIILAIVVRSKTALGWDFVAASVLSLSLIFGFVMYLLPSYPHRRFGYANFVTAFRGSLVSLTGATVICFESLHQADTVLWVLVGVVVLALALDGIDGYLARKHNQESELGARFDMEVDALLILILSVAAAVLAKAGAWVLLIGLMRYGFVAAGWFVPALSADLPPSMRRKFVCVVQVSALCLILVPFVGVPVSSYLAAVSLALLTMSFAIDIVYLLRRRGGL</sequence>
<keyword evidence="5" id="KW-1185">Reference proteome</keyword>
<reference evidence="4 5" key="1">
    <citation type="submission" date="2020-08" db="EMBL/GenBank/DDBJ databases">
        <title>Genomic Encyclopedia of Type Strains, Phase IV (KMG-IV): sequencing the most valuable type-strain genomes for metagenomic binning, comparative biology and taxonomic classification.</title>
        <authorList>
            <person name="Goeker M."/>
        </authorList>
    </citation>
    <scope>NUCLEOTIDE SEQUENCE [LARGE SCALE GENOMIC DNA]</scope>
    <source>
        <strain evidence="4 5">DSM 26438</strain>
    </source>
</reference>
<name>A0A7W6CEU5_9HYPH</name>
<feature type="transmembrane region" description="Helical" evidence="3">
    <location>
        <begin position="152"/>
        <end position="173"/>
    </location>
</feature>
<dbReference type="PROSITE" id="PS00379">
    <property type="entry name" value="CDP_ALCOHOL_P_TRANSF"/>
    <property type="match status" value="1"/>
</dbReference>
<keyword evidence="3" id="KW-1133">Transmembrane helix</keyword>